<evidence type="ECO:0000259" key="1">
    <source>
        <dbReference type="Pfam" id="PF00535"/>
    </source>
</evidence>
<dbReference type="EMBL" id="JACADJ010000046">
    <property type="protein sequence ID" value="NWH05787.1"/>
    <property type="molecule type" value="Genomic_DNA"/>
</dbReference>
<dbReference type="GO" id="GO:0016758">
    <property type="term" value="F:hexosyltransferase activity"/>
    <property type="evidence" value="ECO:0007669"/>
    <property type="project" value="UniProtKB-ARBA"/>
</dbReference>
<dbReference type="AlphaFoldDB" id="A0A850TC20"/>
<dbReference type="PANTHER" id="PTHR22916:SF3">
    <property type="entry name" value="UDP-GLCNAC:BETAGAL BETA-1,3-N-ACETYLGLUCOSAMINYLTRANSFERASE-LIKE PROTEIN 1"/>
    <property type="match status" value="1"/>
</dbReference>
<name>A0A850TC20_9BACT</name>
<dbReference type="PANTHER" id="PTHR22916">
    <property type="entry name" value="GLYCOSYLTRANSFERASE"/>
    <property type="match status" value="1"/>
</dbReference>
<comment type="caution">
    <text evidence="2">The sequence shown here is derived from an EMBL/GenBank/DDBJ whole genome shotgun (WGS) entry which is preliminary data.</text>
</comment>
<dbReference type="InterPro" id="IPR001173">
    <property type="entry name" value="Glyco_trans_2-like"/>
</dbReference>
<accession>A0A850TC20</accession>
<keyword evidence="3" id="KW-1185">Reference proteome</keyword>
<dbReference type="InterPro" id="IPR029044">
    <property type="entry name" value="Nucleotide-diphossugar_trans"/>
</dbReference>
<proteinExistence type="predicted"/>
<dbReference type="Pfam" id="PF00535">
    <property type="entry name" value="Glycos_transf_2"/>
    <property type="match status" value="1"/>
</dbReference>
<reference evidence="2 3" key="1">
    <citation type="submission" date="2020-06" db="EMBL/GenBank/DDBJ databases">
        <title>High-quality draft genome of sulfate reducer Desulfobacter latus type strain AcrS2 isolated from marine sediment.</title>
        <authorList>
            <person name="Hoppe M."/>
            <person name="Larsen C.K."/>
            <person name="Marshall I.P.G."/>
            <person name="Schramm A."/>
            <person name="Marietou A.G."/>
        </authorList>
    </citation>
    <scope>NUCLEOTIDE SEQUENCE [LARGE SCALE GENOMIC DNA]</scope>
    <source>
        <strain evidence="2 3">AcRS2</strain>
    </source>
</reference>
<dbReference type="Gene3D" id="3.90.550.10">
    <property type="entry name" value="Spore Coat Polysaccharide Biosynthesis Protein SpsA, Chain A"/>
    <property type="match status" value="1"/>
</dbReference>
<protein>
    <submittedName>
        <fullName evidence="2">Glycosyltransferase</fullName>
    </submittedName>
</protein>
<evidence type="ECO:0000313" key="2">
    <source>
        <dbReference type="EMBL" id="NWH05787.1"/>
    </source>
</evidence>
<dbReference type="Proteomes" id="UP000553343">
    <property type="component" value="Unassembled WGS sequence"/>
</dbReference>
<organism evidence="2 3">
    <name type="scientific">Desulfobacter latus</name>
    <dbReference type="NCBI Taxonomy" id="2292"/>
    <lineage>
        <taxon>Bacteria</taxon>
        <taxon>Pseudomonadati</taxon>
        <taxon>Thermodesulfobacteriota</taxon>
        <taxon>Desulfobacteria</taxon>
        <taxon>Desulfobacterales</taxon>
        <taxon>Desulfobacteraceae</taxon>
        <taxon>Desulfobacter</taxon>
    </lineage>
</organism>
<gene>
    <name evidence="2" type="ORF">HXW94_12460</name>
</gene>
<sequence length="334" mass="39054">MLSRWGKYERPIVSIHCTAYNHGKFIRDALDGYLIQKTAFPFEVLIHDDASTDDTAEIIREYEKKYPNIIKPIYQVENQYSQGKKPGRLNYQRALGQYIAMCEGDDYWTDPEKLQVQIDWMQQNPECSLTFHAVDYVDADTKKFIKGYHYANKSEYVSMDDIILRDRGKMLMSASKVFRKQIIMNVPKFCYELPAGDYGIDLLAGLNGKVYYINRNMAVYRTNINASAMGVVRKMDFDNYINRYVRFAKALSLFNVFTHEQYTNSVKKKQSSFVFNALRRGRGKTDVKNYLKNLSKCFNYLNGKAKILAAIYIFPIPGSFQDIKTFFWRFKIAR</sequence>
<feature type="domain" description="Glycosyltransferase 2-like" evidence="1">
    <location>
        <begin position="14"/>
        <end position="150"/>
    </location>
</feature>
<dbReference type="SUPFAM" id="SSF53448">
    <property type="entry name" value="Nucleotide-diphospho-sugar transferases"/>
    <property type="match status" value="1"/>
</dbReference>
<evidence type="ECO:0000313" key="3">
    <source>
        <dbReference type="Proteomes" id="UP000553343"/>
    </source>
</evidence>
<keyword evidence="2" id="KW-0808">Transferase</keyword>